<evidence type="ECO:0000313" key="2">
    <source>
        <dbReference type="Proteomes" id="UP000257127"/>
    </source>
</evidence>
<dbReference type="AlphaFoldDB" id="A0A3E1EZF3"/>
<proteinExistence type="predicted"/>
<dbReference type="Proteomes" id="UP000257127">
    <property type="component" value="Unassembled WGS sequence"/>
</dbReference>
<keyword evidence="2" id="KW-1185">Reference proteome</keyword>
<dbReference type="EMBL" id="QURB01000002">
    <property type="protein sequence ID" value="RFC54935.1"/>
    <property type="molecule type" value="Genomic_DNA"/>
</dbReference>
<gene>
    <name evidence="1" type="ORF">DXU93_03700</name>
</gene>
<protein>
    <submittedName>
        <fullName evidence="1">Uncharacterized protein</fullName>
    </submittedName>
</protein>
<comment type="caution">
    <text evidence="1">The sequence shown here is derived from an EMBL/GenBank/DDBJ whole genome shotgun (WGS) entry which is preliminary data.</text>
</comment>
<dbReference type="OrthoDB" id="1467252at2"/>
<reference evidence="1 2" key="1">
    <citation type="submission" date="2018-08" db="EMBL/GenBank/DDBJ databases">
        <title>The draft genome squence of Brumimicrobium sp. N62.</title>
        <authorList>
            <person name="Du Z.-J."/>
            <person name="Luo H.-R."/>
        </authorList>
    </citation>
    <scope>NUCLEOTIDE SEQUENCE [LARGE SCALE GENOMIC DNA]</scope>
    <source>
        <strain evidence="1 2">N62</strain>
    </source>
</reference>
<name>A0A3E1EZF3_9FLAO</name>
<evidence type="ECO:0000313" key="1">
    <source>
        <dbReference type="EMBL" id="RFC54935.1"/>
    </source>
</evidence>
<dbReference type="RefSeq" id="WP_116879914.1">
    <property type="nucleotide sequence ID" value="NZ_QURB01000002.1"/>
</dbReference>
<accession>A0A3E1EZF3</accession>
<sequence>MKCTARFYKMNYDFSPEFAEAHHDGNESENNRFYDWEDELALTNEVKDIEVIEEGVYQLQGEKGGEAFTEDIKNVVLFNIIGEDDSVTQMACSKSLVMKFDVEKTENEINLSVYLEEMEPLTNPIPGIYIAIQDFPKFLVD</sequence>
<organism evidence="1 2">
    <name type="scientific">Brumimicrobium aurantiacum</name>
    <dbReference type="NCBI Taxonomy" id="1737063"/>
    <lineage>
        <taxon>Bacteria</taxon>
        <taxon>Pseudomonadati</taxon>
        <taxon>Bacteroidota</taxon>
        <taxon>Flavobacteriia</taxon>
        <taxon>Flavobacteriales</taxon>
        <taxon>Crocinitomicaceae</taxon>
        <taxon>Brumimicrobium</taxon>
    </lineage>
</organism>